<keyword evidence="9" id="KW-1185">Reference proteome</keyword>
<reference evidence="8 9" key="1">
    <citation type="submission" date="2022-05" db="EMBL/GenBank/DDBJ databases">
        <title>S8-45 Sphingomonas ultraviolaceadurans.</title>
        <authorList>
            <person name="Liu Y."/>
        </authorList>
    </citation>
    <scope>NUCLEOTIDE SEQUENCE [LARGE SCALE GENOMIC DNA]</scope>
    <source>
        <strain evidence="8 9">S8-45</strain>
    </source>
</reference>
<dbReference type="InterPro" id="IPR045121">
    <property type="entry name" value="CoAse"/>
</dbReference>
<evidence type="ECO:0000256" key="3">
    <source>
        <dbReference type="ARBA" id="ARBA00022723"/>
    </source>
</evidence>
<sequence>MSLADRLRAALALPPPPDLLPGDLVEGMVGDPVAAAVLVAITRRAEPGVLLTVRREHMRTHAGQIAFPGGRVDAEDRDSAAAALREAEEEIGLPRAAVALWGTADPYRTITGYHVVPVLGEVDADLPLQPHEHEVADLFEAPLAFLLDPANQHRMSADFQGARRQYYEINWEGRRIWGATAAMLVNLSRRLAA</sequence>
<dbReference type="PROSITE" id="PS51462">
    <property type="entry name" value="NUDIX"/>
    <property type="match status" value="1"/>
</dbReference>
<keyword evidence="5" id="KW-0460">Magnesium</keyword>
<evidence type="ECO:0000256" key="4">
    <source>
        <dbReference type="ARBA" id="ARBA00022801"/>
    </source>
</evidence>
<comment type="cofactor">
    <cofactor evidence="1">
        <name>Mn(2+)</name>
        <dbReference type="ChEBI" id="CHEBI:29035"/>
    </cofactor>
</comment>
<evidence type="ECO:0000313" key="9">
    <source>
        <dbReference type="Proteomes" id="UP000831921"/>
    </source>
</evidence>
<dbReference type="EMBL" id="CP097253">
    <property type="protein sequence ID" value="UUR09001.1"/>
    <property type="molecule type" value="Genomic_DNA"/>
</dbReference>
<organism evidence="8 9">
    <name type="scientific">Sphingomonas glaciei</name>
    <dbReference type="NCBI Taxonomy" id="2938948"/>
    <lineage>
        <taxon>Bacteria</taxon>
        <taxon>Pseudomonadati</taxon>
        <taxon>Pseudomonadota</taxon>
        <taxon>Alphaproteobacteria</taxon>
        <taxon>Sphingomonadales</taxon>
        <taxon>Sphingomonadaceae</taxon>
        <taxon>Sphingomonas</taxon>
    </lineage>
</organism>
<dbReference type="PANTHER" id="PTHR12992:SF11">
    <property type="entry name" value="MITOCHONDRIAL COENZYME A DIPHOSPHATASE NUDT8"/>
    <property type="match status" value="1"/>
</dbReference>
<dbReference type="Proteomes" id="UP000831921">
    <property type="component" value="Chromosome"/>
</dbReference>
<evidence type="ECO:0000313" key="8">
    <source>
        <dbReference type="EMBL" id="UUR09001.1"/>
    </source>
</evidence>
<evidence type="ECO:0000256" key="5">
    <source>
        <dbReference type="ARBA" id="ARBA00022842"/>
    </source>
</evidence>
<dbReference type="InterPro" id="IPR015797">
    <property type="entry name" value="NUDIX_hydrolase-like_dom_sf"/>
</dbReference>
<accession>A0ABY5N357</accession>
<name>A0ABY5N357_9SPHN</name>
<dbReference type="CDD" id="cd03426">
    <property type="entry name" value="NUDIX_CoAse_Nudt7"/>
    <property type="match status" value="1"/>
</dbReference>
<protein>
    <submittedName>
        <fullName evidence="8">CoA pyrophosphatase</fullName>
    </submittedName>
</protein>
<gene>
    <name evidence="8" type="ORF">M1K48_05095</name>
</gene>
<evidence type="ECO:0000256" key="2">
    <source>
        <dbReference type="ARBA" id="ARBA00001946"/>
    </source>
</evidence>
<dbReference type="InterPro" id="IPR000086">
    <property type="entry name" value="NUDIX_hydrolase_dom"/>
</dbReference>
<dbReference type="PANTHER" id="PTHR12992">
    <property type="entry name" value="NUDIX HYDROLASE"/>
    <property type="match status" value="1"/>
</dbReference>
<keyword evidence="3" id="KW-0479">Metal-binding</keyword>
<feature type="domain" description="Nudix hydrolase" evidence="7">
    <location>
        <begin position="32"/>
        <end position="167"/>
    </location>
</feature>
<proteinExistence type="predicted"/>
<dbReference type="Gene3D" id="3.90.79.10">
    <property type="entry name" value="Nucleoside Triphosphate Pyrophosphohydrolase"/>
    <property type="match status" value="1"/>
</dbReference>
<dbReference type="Pfam" id="PF00293">
    <property type="entry name" value="NUDIX"/>
    <property type="match status" value="1"/>
</dbReference>
<keyword evidence="6" id="KW-0464">Manganese</keyword>
<dbReference type="NCBIfam" id="NF007980">
    <property type="entry name" value="PRK10707.1"/>
    <property type="match status" value="1"/>
</dbReference>
<dbReference type="RefSeq" id="WP_249504769.1">
    <property type="nucleotide sequence ID" value="NZ_CP097253.1"/>
</dbReference>
<keyword evidence="4" id="KW-0378">Hydrolase</keyword>
<evidence type="ECO:0000259" key="7">
    <source>
        <dbReference type="PROSITE" id="PS51462"/>
    </source>
</evidence>
<evidence type="ECO:0000256" key="1">
    <source>
        <dbReference type="ARBA" id="ARBA00001936"/>
    </source>
</evidence>
<comment type="cofactor">
    <cofactor evidence="2">
        <name>Mg(2+)</name>
        <dbReference type="ChEBI" id="CHEBI:18420"/>
    </cofactor>
</comment>
<evidence type="ECO:0000256" key="6">
    <source>
        <dbReference type="ARBA" id="ARBA00023211"/>
    </source>
</evidence>
<dbReference type="SUPFAM" id="SSF55811">
    <property type="entry name" value="Nudix"/>
    <property type="match status" value="1"/>
</dbReference>